<reference evidence="9 10" key="1">
    <citation type="submission" date="2019-11" db="EMBL/GenBank/DDBJ databases">
        <title>Complete genome sequence of Spiroplasma tabanidicola TAUS-1 (DSM 22603).</title>
        <authorList>
            <person name="Huang C.-T."/>
            <person name="Lin Y.-C."/>
            <person name="Kuo C.-H."/>
        </authorList>
    </citation>
    <scope>NUCLEOTIDE SEQUENCE [LARGE SCALE GENOMIC DNA]</scope>
    <source>
        <strain evidence="9 10">TAUS-1</strain>
    </source>
</reference>
<dbReference type="SUPFAM" id="SSF55424">
    <property type="entry name" value="FAD/NAD-linked reductases, dimerisation (C-terminal) domain"/>
    <property type="match status" value="1"/>
</dbReference>
<dbReference type="AlphaFoldDB" id="A0A6I6CBN7"/>
<dbReference type="Pfam" id="PF07992">
    <property type="entry name" value="Pyr_redox_2"/>
    <property type="match status" value="1"/>
</dbReference>
<evidence type="ECO:0000256" key="4">
    <source>
        <dbReference type="ARBA" id="ARBA00022827"/>
    </source>
</evidence>
<evidence type="ECO:0000313" key="10">
    <source>
        <dbReference type="Proteomes" id="UP000424468"/>
    </source>
</evidence>
<keyword evidence="6" id="KW-0676">Redox-active center</keyword>
<dbReference type="SUPFAM" id="SSF51905">
    <property type="entry name" value="FAD/NAD(P)-binding domain"/>
    <property type="match status" value="1"/>
</dbReference>
<dbReference type="PRINTS" id="PR00368">
    <property type="entry name" value="FADPNR"/>
</dbReference>
<dbReference type="PRINTS" id="PR00411">
    <property type="entry name" value="PNDRDTASEI"/>
</dbReference>
<feature type="domain" description="Pyridine nucleotide-disulphide oxidoreductase dimerisation" evidence="7">
    <location>
        <begin position="327"/>
        <end position="425"/>
    </location>
</feature>
<sequence length="439" mass="49114">MKIVILGGGATGMGVAAKVKRNDKNCEVLVIETGNYVSLGACGLPYYVGKNFDEPNMLFARTIEKFNESGIEIIINSKIKLIDLKNKKVVVNNKEITFDKLVIATGADAISPNIKGLNTIEHFKLTKFEDGLALRNIVEKKNINNILIVGSGFIGLELAENLKDLNKNVTMVEIEKDILSNLYDAEISELIKTTLEKNKINLMLNSFVNNFYKKENKVIANISDKEYEFDLVITATGFKPNTELLLNTGLNFYKNNAIIVDEFGKTNIEDVYAGGDCCAIMNKITNQFCYSPLATVASKQAKVIANNICKIESRFNGTIQSSIIRLFDKAIARCGLTVREANDLNIKTKVSYIKDKDHTHYLKGQSDVHLKLIMNEDTHELIGAQMFSHKDSILRFYSLATMVWSKIKVNEALEQIDLPYSPPFAKSFDIIHIAISKFI</sequence>
<dbReference type="InterPro" id="IPR036188">
    <property type="entry name" value="FAD/NAD-bd_sf"/>
</dbReference>
<dbReference type="GO" id="GO:0016491">
    <property type="term" value="F:oxidoreductase activity"/>
    <property type="evidence" value="ECO:0007669"/>
    <property type="project" value="UniProtKB-KW"/>
</dbReference>
<dbReference type="PANTHER" id="PTHR43429">
    <property type="entry name" value="PYRIDINE NUCLEOTIDE-DISULFIDE OXIDOREDUCTASE DOMAIN-CONTAINING"/>
    <property type="match status" value="1"/>
</dbReference>
<keyword evidence="3" id="KW-0285">Flavoprotein</keyword>
<comment type="cofactor">
    <cofactor evidence="1">
        <name>FAD</name>
        <dbReference type="ChEBI" id="CHEBI:57692"/>
    </cofactor>
</comment>
<dbReference type="InterPro" id="IPR023753">
    <property type="entry name" value="FAD/NAD-binding_dom"/>
</dbReference>
<dbReference type="PANTHER" id="PTHR43429:SF1">
    <property type="entry name" value="NAD(P)H SULFUR OXIDOREDUCTASE (COA-DEPENDENT)"/>
    <property type="match status" value="1"/>
</dbReference>
<dbReference type="Pfam" id="PF02852">
    <property type="entry name" value="Pyr_redox_dim"/>
    <property type="match status" value="1"/>
</dbReference>
<evidence type="ECO:0000313" key="9">
    <source>
        <dbReference type="EMBL" id="QGS52391.1"/>
    </source>
</evidence>
<gene>
    <name evidence="9" type="primary">nox</name>
    <name evidence="9" type="ORF">STABA_v1c10430</name>
</gene>
<dbReference type="RefSeq" id="WP_156007325.1">
    <property type="nucleotide sequence ID" value="NZ_CP046276.1"/>
</dbReference>
<accession>A0A6I6CBN7</accession>
<dbReference type="Gene3D" id="3.50.50.60">
    <property type="entry name" value="FAD/NAD(P)-binding domain"/>
    <property type="match status" value="2"/>
</dbReference>
<evidence type="ECO:0000256" key="3">
    <source>
        <dbReference type="ARBA" id="ARBA00022630"/>
    </source>
</evidence>
<dbReference type="Proteomes" id="UP000424468">
    <property type="component" value="Chromosome"/>
</dbReference>
<dbReference type="OrthoDB" id="9792592at2"/>
<evidence type="ECO:0000256" key="6">
    <source>
        <dbReference type="ARBA" id="ARBA00023284"/>
    </source>
</evidence>
<keyword evidence="5" id="KW-0560">Oxidoreductase</keyword>
<name>A0A6I6CBN7_9MOLU</name>
<proteinExistence type="inferred from homology"/>
<dbReference type="EMBL" id="CP046276">
    <property type="protein sequence ID" value="QGS52391.1"/>
    <property type="molecule type" value="Genomic_DNA"/>
</dbReference>
<keyword evidence="4" id="KW-0274">FAD</keyword>
<evidence type="ECO:0000256" key="5">
    <source>
        <dbReference type="ARBA" id="ARBA00023002"/>
    </source>
</evidence>
<protein>
    <submittedName>
        <fullName evidence="9">NADH oxidase</fullName>
    </submittedName>
</protein>
<keyword evidence="10" id="KW-1185">Reference proteome</keyword>
<dbReference type="InterPro" id="IPR004099">
    <property type="entry name" value="Pyr_nucl-diS_OxRdtase_dimer"/>
</dbReference>
<dbReference type="NCBIfam" id="NF007123">
    <property type="entry name" value="PRK09564.1"/>
    <property type="match status" value="1"/>
</dbReference>
<dbReference type="KEGG" id="stab:STABA_v1c10430"/>
<evidence type="ECO:0000259" key="7">
    <source>
        <dbReference type="Pfam" id="PF02852"/>
    </source>
</evidence>
<evidence type="ECO:0000256" key="1">
    <source>
        <dbReference type="ARBA" id="ARBA00001974"/>
    </source>
</evidence>
<evidence type="ECO:0000259" key="8">
    <source>
        <dbReference type="Pfam" id="PF07992"/>
    </source>
</evidence>
<organism evidence="9 10">
    <name type="scientific">Spiroplasma tabanidicola</name>
    <dbReference type="NCBI Taxonomy" id="324079"/>
    <lineage>
        <taxon>Bacteria</taxon>
        <taxon>Bacillati</taxon>
        <taxon>Mycoplasmatota</taxon>
        <taxon>Mollicutes</taxon>
        <taxon>Entomoplasmatales</taxon>
        <taxon>Spiroplasmataceae</taxon>
        <taxon>Spiroplasma</taxon>
    </lineage>
</organism>
<dbReference type="InterPro" id="IPR016156">
    <property type="entry name" value="FAD/NAD-linked_Rdtase_dimer_sf"/>
</dbReference>
<evidence type="ECO:0000256" key="2">
    <source>
        <dbReference type="ARBA" id="ARBA00009130"/>
    </source>
</evidence>
<comment type="similarity">
    <text evidence="2">Belongs to the class-III pyridine nucleotide-disulfide oxidoreductase family.</text>
</comment>
<feature type="domain" description="FAD/NAD(P)-binding" evidence="8">
    <location>
        <begin position="1"/>
        <end position="300"/>
    </location>
</feature>
<dbReference type="InterPro" id="IPR050260">
    <property type="entry name" value="FAD-bd_OxRdtase"/>
</dbReference>